<proteinExistence type="predicted"/>
<dbReference type="OrthoDB" id="510857at2"/>
<evidence type="ECO:0000313" key="2">
    <source>
        <dbReference type="Proteomes" id="UP000218287"/>
    </source>
</evidence>
<keyword evidence="2" id="KW-1185">Reference proteome</keyword>
<dbReference type="Proteomes" id="UP000218287">
    <property type="component" value="Chromosome"/>
</dbReference>
<evidence type="ECO:0000313" key="1">
    <source>
        <dbReference type="EMBL" id="BAY16959.1"/>
    </source>
</evidence>
<reference evidence="1 2" key="1">
    <citation type="submission" date="2017-06" db="EMBL/GenBank/DDBJ databases">
        <title>Genome sequencing of cyanobaciteial culture collection at National Institute for Environmental Studies (NIES).</title>
        <authorList>
            <person name="Hirose Y."/>
            <person name="Shimura Y."/>
            <person name="Fujisawa T."/>
            <person name="Nakamura Y."/>
            <person name="Kawachi M."/>
        </authorList>
    </citation>
    <scope>NUCLEOTIDE SEQUENCE [LARGE SCALE GENOMIC DNA]</scope>
    <source>
        <strain evidence="1 2">NIES-21</strain>
    </source>
</reference>
<accession>A0A1Z4GHJ7</accession>
<organism evidence="1 2">
    <name type="scientific">Anabaenopsis circularis NIES-21</name>
    <dbReference type="NCBI Taxonomy" id="1085406"/>
    <lineage>
        <taxon>Bacteria</taxon>
        <taxon>Bacillati</taxon>
        <taxon>Cyanobacteriota</taxon>
        <taxon>Cyanophyceae</taxon>
        <taxon>Nostocales</taxon>
        <taxon>Nodulariaceae</taxon>
        <taxon>Anabaenopsis</taxon>
    </lineage>
</organism>
<sequence>MSDIAILKEMIKESATVNLEDDGYGKNKVILREPSPPNYYVTINGMPNDDDVIIINADKFKSPDTIFQGNHGECKRADFVIIADTGKKKIIICIEMKVGKGGTQSDIIEQLTGAYCFVAYCREIGQSFWKQPNFLKDYECRFVSIKDITRKKATRIDQNHDFYLDTFIKNKNIKVLKRSGASFQFNDLAQAQQ</sequence>
<dbReference type="EMBL" id="AP018174">
    <property type="protein sequence ID" value="BAY16959.1"/>
    <property type="molecule type" value="Genomic_DNA"/>
</dbReference>
<protein>
    <submittedName>
        <fullName evidence="1">Uncharacterized protein</fullName>
    </submittedName>
</protein>
<name>A0A1Z4GHJ7_9CYAN</name>
<dbReference type="AlphaFoldDB" id="A0A1Z4GHJ7"/>
<gene>
    <name evidence="1" type="ORF">NIES21_27930</name>
</gene>